<dbReference type="PANTHER" id="PTHR43649">
    <property type="entry name" value="ARABINOSE-BINDING PROTEIN-RELATED"/>
    <property type="match status" value="1"/>
</dbReference>
<evidence type="ECO:0000313" key="2">
    <source>
        <dbReference type="EMBL" id="OXM85410.1"/>
    </source>
</evidence>
<dbReference type="RefSeq" id="WP_094015771.1">
    <property type="nucleotide sequence ID" value="NZ_NMQW01000022.1"/>
</dbReference>
<accession>A0A229UPX4</accession>
<reference evidence="2 3" key="1">
    <citation type="submission" date="2017-07" db="EMBL/GenBank/DDBJ databases">
        <title>Genome sequencing and assembly of Paenibacillus rigui.</title>
        <authorList>
            <person name="Mayilraj S."/>
        </authorList>
    </citation>
    <scope>NUCLEOTIDE SEQUENCE [LARGE SCALE GENOMIC DNA]</scope>
    <source>
        <strain evidence="2 3">JCM 16352</strain>
    </source>
</reference>
<name>A0A229UPX4_9BACL</name>
<dbReference type="AlphaFoldDB" id="A0A229UPX4"/>
<dbReference type="InterPro" id="IPR006059">
    <property type="entry name" value="SBP"/>
</dbReference>
<protein>
    <submittedName>
        <fullName evidence="2">ABC transporter substrate-binding protein</fullName>
    </submittedName>
</protein>
<evidence type="ECO:0000313" key="3">
    <source>
        <dbReference type="Proteomes" id="UP000215509"/>
    </source>
</evidence>
<dbReference type="Proteomes" id="UP000215509">
    <property type="component" value="Unassembled WGS sequence"/>
</dbReference>
<dbReference type="PANTHER" id="PTHR43649:SF12">
    <property type="entry name" value="DIACETYLCHITOBIOSE BINDING PROTEIN DASA"/>
    <property type="match status" value="1"/>
</dbReference>
<dbReference type="Gene3D" id="3.40.190.10">
    <property type="entry name" value="Periplasmic binding protein-like II"/>
    <property type="match status" value="2"/>
</dbReference>
<dbReference type="EMBL" id="NMQW01000022">
    <property type="protein sequence ID" value="OXM85410.1"/>
    <property type="molecule type" value="Genomic_DNA"/>
</dbReference>
<comment type="caution">
    <text evidence="2">The sequence shown here is derived from an EMBL/GenBank/DDBJ whole genome shotgun (WGS) entry which is preliminary data.</text>
</comment>
<feature type="signal peptide" evidence="1">
    <location>
        <begin position="1"/>
        <end position="28"/>
    </location>
</feature>
<feature type="chain" id="PRO_5012263114" evidence="1">
    <location>
        <begin position="29"/>
        <end position="544"/>
    </location>
</feature>
<organism evidence="2 3">
    <name type="scientific">Paenibacillus rigui</name>
    <dbReference type="NCBI Taxonomy" id="554312"/>
    <lineage>
        <taxon>Bacteria</taxon>
        <taxon>Bacillati</taxon>
        <taxon>Bacillota</taxon>
        <taxon>Bacilli</taxon>
        <taxon>Bacillales</taxon>
        <taxon>Paenibacillaceae</taxon>
        <taxon>Paenibacillus</taxon>
    </lineage>
</organism>
<keyword evidence="3" id="KW-1185">Reference proteome</keyword>
<dbReference type="SUPFAM" id="SSF53850">
    <property type="entry name" value="Periplasmic binding protein-like II"/>
    <property type="match status" value="1"/>
</dbReference>
<proteinExistence type="predicted"/>
<dbReference type="PROSITE" id="PS51257">
    <property type="entry name" value="PROKAR_LIPOPROTEIN"/>
    <property type="match status" value="1"/>
</dbReference>
<dbReference type="OrthoDB" id="9787283at2"/>
<evidence type="ECO:0000256" key="1">
    <source>
        <dbReference type="SAM" id="SignalP"/>
    </source>
</evidence>
<dbReference type="InterPro" id="IPR050490">
    <property type="entry name" value="Bact_solute-bd_prot1"/>
</dbReference>
<dbReference type="Pfam" id="PF01547">
    <property type="entry name" value="SBP_bac_1"/>
    <property type="match status" value="1"/>
</dbReference>
<sequence>MRKSGTRMLCFILLAALLLSACTQNPDAARSPGNDAAASADDNLNPPGVLPIAKTKTTLKVMVKNSGKVDNFETNEFTKWLEEKTNIHIEWQVVQNANAKEKLNITLASGEYPEVFLGFNMGDSELSLYGHDGVFIPLNPLIDKYGVETKKMFQAVPTVKDLITNNEGSIYSLPVVNECYHCWQSSKMWINKAWLDKLGLAMPTTTEEFEQVLKAFKEKDPNGNGKADEIPLVGATNSNSTLDEFLMQSFVESDKGLMFVKDGKVNLAYTQPGWKDGLNYLHKLYTEGLIAPQTLTQDRTQLKKIGDNPIAIAGAIPAQNPTIFATNWKDYVSVPPLKGPTGIQSSKYWPYSVTNGNYVITSKAKSAALAFRLADFLYSEEATYRALLGVPDKDWKVADKTTLGINGKPALYDVLTTFGATQNEHWAQIGPSVRTNEWRLGQSADLNNPLEVFLYNQTKNNYTPYAMDMKKNVPPLALSIGQTEEIASLAKTIDDYRRETFARMVIGDLQIDKEWDNYLATLDKMKIKRYLQIYQEAYDTKYKK</sequence>
<keyword evidence="1" id="KW-0732">Signal</keyword>
<gene>
    <name evidence="2" type="ORF">CF651_15475</name>
</gene>